<dbReference type="EMBL" id="CAJJDN010000040">
    <property type="protein sequence ID" value="CAD8080487.1"/>
    <property type="molecule type" value="Genomic_DNA"/>
</dbReference>
<name>A0A8S1MIN3_9CILI</name>
<proteinExistence type="inferred from homology"/>
<accession>A0A8S1MIN3</accession>
<protein>
    <recommendedName>
        <fullName evidence="3">HSF-type DNA-binding domain-containing protein</fullName>
    </recommendedName>
</protein>
<organism evidence="4 5">
    <name type="scientific">Paramecium sonneborni</name>
    <dbReference type="NCBI Taxonomy" id="65129"/>
    <lineage>
        <taxon>Eukaryota</taxon>
        <taxon>Sar</taxon>
        <taxon>Alveolata</taxon>
        <taxon>Ciliophora</taxon>
        <taxon>Intramacronucleata</taxon>
        <taxon>Oligohymenophorea</taxon>
        <taxon>Peniculida</taxon>
        <taxon>Parameciidae</taxon>
        <taxon>Paramecium</taxon>
    </lineage>
</organism>
<dbReference type="GO" id="GO:0043565">
    <property type="term" value="F:sequence-specific DNA binding"/>
    <property type="evidence" value="ECO:0007669"/>
    <property type="project" value="InterPro"/>
</dbReference>
<sequence>MNKRIQKETKSFIKTLKSILEKEEYSSIIQYTQENDGFIILDQTSLEKIILPRHYKIKNFDSFRRSLNIYGFQAKKNKNGKKFYFNKDSNFSNETFIKRVPKKFIQDNLDLLDQTNLQLYLQLMEVKQQQDSIQLQIQKVLQLQHLISNQMKTLLIRYSKGAIYEMALVQQFPKCFYLFFQSLQNQQYKKHIRKSIELATKQIHKVQNPDIGLQNTNNICQLLCKHLQQFQLNLSFNISLFLNNLDRPEEIEYSLNENESNFSNYFCLNSKQYNSQA</sequence>
<dbReference type="GO" id="GO:0003700">
    <property type="term" value="F:DNA-binding transcription factor activity"/>
    <property type="evidence" value="ECO:0007669"/>
    <property type="project" value="InterPro"/>
</dbReference>
<evidence type="ECO:0000313" key="5">
    <source>
        <dbReference type="Proteomes" id="UP000692954"/>
    </source>
</evidence>
<keyword evidence="1" id="KW-0238">DNA-binding</keyword>
<evidence type="ECO:0000256" key="2">
    <source>
        <dbReference type="RuleBase" id="RU004020"/>
    </source>
</evidence>
<reference evidence="4" key="1">
    <citation type="submission" date="2021-01" db="EMBL/GenBank/DDBJ databases">
        <authorList>
            <consortium name="Genoscope - CEA"/>
            <person name="William W."/>
        </authorList>
    </citation>
    <scope>NUCLEOTIDE SEQUENCE</scope>
</reference>
<evidence type="ECO:0000259" key="3">
    <source>
        <dbReference type="SMART" id="SM00415"/>
    </source>
</evidence>
<comment type="caution">
    <text evidence="4">The sequence shown here is derived from an EMBL/GenBank/DDBJ whole genome shotgun (WGS) entry which is preliminary data.</text>
</comment>
<comment type="similarity">
    <text evidence="2">Belongs to the HSF family.</text>
</comment>
<gene>
    <name evidence="4" type="ORF">PSON_ATCC_30995.1.T0400267</name>
</gene>
<feature type="domain" description="HSF-type DNA-binding" evidence="3">
    <location>
        <begin position="8"/>
        <end position="118"/>
    </location>
</feature>
<evidence type="ECO:0000256" key="1">
    <source>
        <dbReference type="ARBA" id="ARBA00023125"/>
    </source>
</evidence>
<dbReference type="PANTHER" id="PTHR10015">
    <property type="entry name" value="HEAT SHOCK TRANSCRIPTION FACTOR"/>
    <property type="match status" value="1"/>
</dbReference>
<keyword evidence="5" id="KW-1185">Reference proteome</keyword>
<dbReference type="PANTHER" id="PTHR10015:SF206">
    <property type="entry name" value="HSF-TYPE DNA-BINDING DOMAIN-CONTAINING PROTEIN"/>
    <property type="match status" value="1"/>
</dbReference>
<dbReference type="AlphaFoldDB" id="A0A8S1MIN3"/>
<dbReference type="Proteomes" id="UP000692954">
    <property type="component" value="Unassembled WGS sequence"/>
</dbReference>
<dbReference type="InterPro" id="IPR000232">
    <property type="entry name" value="HSF_DNA-bd"/>
</dbReference>
<dbReference type="Pfam" id="PF00447">
    <property type="entry name" value="HSF_DNA-bind"/>
    <property type="match status" value="1"/>
</dbReference>
<dbReference type="SMART" id="SM00415">
    <property type="entry name" value="HSF"/>
    <property type="match status" value="1"/>
</dbReference>
<evidence type="ECO:0000313" key="4">
    <source>
        <dbReference type="EMBL" id="CAD8080487.1"/>
    </source>
</evidence>
<dbReference type="OrthoDB" id="60033at2759"/>